<dbReference type="STRING" id="348802.A0A0D2EKJ8"/>
<dbReference type="PANTHER" id="PTHR42791:SF1">
    <property type="entry name" value="N-ACETYLTRANSFERASE DOMAIN-CONTAINING PROTEIN"/>
    <property type="match status" value="1"/>
</dbReference>
<reference evidence="2 3" key="1">
    <citation type="submission" date="2015-01" db="EMBL/GenBank/DDBJ databases">
        <title>The Genome Sequence of Exophiala xenobiotica CBS118157.</title>
        <authorList>
            <consortium name="The Broad Institute Genomics Platform"/>
            <person name="Cuomo C."/>
            <person name="de Hoog S."/>
            <person name="Gorbushina A."/>
            <person name="Stielow B."/>
            <person name="Teixiera M."/>
            <person name="Abouelleil A."/>
            <person name="Chapman S.B."/>
            <person name="Priest M."/>
            <person name="Young S.K."/>
            <person name="Wortman J."/>
            <person name="Nusbaum C."/>
            <person name="Birren B."/>
        </authorList>
    </citation>
    <scope>NUCLEOTIDE SEQUENCE [LARGE SCALE GENOMIC DNA]</scope>
    <source>
        <strain evidence="2 3">CBS 118157</strain>
    </source>
</reference>
<gene>
    <name evidence="2" type="ORF">PV05_04652</name>
</gene>
<dbReference type="HOGENOM" id="CLU_069195_0_0_1"/>
<feature type="region of interest" description="Disordered" evidence="1">
    <location>
        <begin position="124"/>
        <end position="197"/>
    </location>
</feature>
<evidence type="ECO:0000313" key="3">
    <source>
        <dbReference type="Proteomes" id="UP000054342"/>
    </source>
</evidence>
<dbReference type="Gene3D" id="3.40.630.30">
    <property type="match status" value="1"/>
</dbReference>
<dbReference type="InterPro" id="IPR052523">
    <property type="entry name" value="Trichothecene_AcTrans"/>
</dbReference>
<evidence type="ECO:0008006" key="4">
    <source>
        <dbReference type="Google" id="ProtNLM"/>
    </source>
</evidence>
<accession>A0A0D2EKJ8</accession>
<organism evidence="2 3">
    <name type="scientific">Exophiala xenobiotica</name>
    <dbReference type="NCBI Taxonomy" id="348802"/>
    <lineage>
        <taxon>Eukaryota</taxon>
        <taxon>Fungi</taxon>
        <taxon>Dikarya</taxon>
        <taxon>Ascomycota</taxon>
        <taxon>Pezizomycotina</taxon>
        <taxon>Eurotiomycetes</taxon>
        <taxon>Chaetothyriomycetidae</taxon>
        <taxon>Chaetothyriales</taxon>
        <taxon>Herpotrichiellaceae</taxon>
        <taxon>Exophiala</taxon>
    </lineage>
</organism>
<dbReference type="GeneID" id="25326560"/>
<dbReference type="AlphaFoldDB" id="A0A0D2EKJ8"/>
<dbReference type="PANTHER" id="PTHR42791">
    <property type="entry name" value="GNAT FAMILY ACETYLTRANSFERASE"/>
    <property type="match status" value="1"/>
</dbReference>
<dbReference type="Proteomes" id="UP000054342">
    <property type="component" value="Unassembled WGS sequence"/>
</dbReference>
<proteinExistence type="predicted"/>
<dbReference type="RefSeq" id="XP_013316532.1">
    <property type="nucleotide sequence ID" value="XM_013461078.1"/>
</dbReference>
<protein>
    <recommendedName>
        <fullName evidence="4">N-acetyltransferase domain-containing protein</fullName>
    </recommendedName>
</protein>
<feature type="compositionally biased region" description="Low complexity" evidence="1">
    <location>
        <begin position="150"/>
        <end position="175"/>
    </location>
</feature>
<evidence type="ECO:0000313" key="2">
    <source>
        <dbReference type="EMBL" id="KIW55948.1"/>
    </source>
</evidence>
<dbReference type="EMBL" id="KN847319">
    <property type="protein sequence ID" value="KIW55948.1"/>
    <property type="molecule type" value="Genomic_DNA"/>
</dbReference>
<name>A0A0D2EKJ8_9EURO</name>
<evidence type="ECO:0000256" key="1">
    <source>
        <dbReference type="SAM" id="MobiDB-lite"/>
    </source>
</evidence>
<dbReference type="OrthoDB" id="410198at2759"/>
<keyword evidence="3" id="KW-1185">Reference proteome</keyword>
<feature type="compositionally biased region" description="Acidic residues" evidence="1">
    <location>
        <begin position="176"/>
        <end position="186"/>
    </location>
</feature>
<sequence>MSSSTQPQPYTLISPSSMTDLDRFIDIITDSFANTALTTSFIVDNDNTPPPYPSPRIDADRRRRHFAQGILDSAASNAELVHAGDWSVIALWEPPQYQGKAFIDSKARPGVLLSEWRAKVKAAKEKHLATNVTVPPQPPEPSRSLRPLQSDSNPSTSDYSSESNSNSNSNSNSTSDDSDKDIDNDNEPQTSSPPLRPYYHLSFLARNTSVPRVSGSINAVMLPFLQRAKAENVPAWLEATTPQAVKIYEHFGFRVAEQIVVGKGKVDHEGWPSVDGKGEGVTAWAMIHD</sequence>